<reference evidence="2 3" key="1">
    <citation type="submission" date="2015-01" db="EMBL/GenBank/DDBJ databases">
        <title>Lifestyle Evolution in Cyanobacterial Symbionts of Sponges.</title>
        <authorList>
            <person name="Burgsdorf I."/>
            <person name="Slaby B.M."/>
            <person name="Handley K.M."/>
            <person name="Haber M."/>
            <person name="Blom J."/>
            <person name="Marshall C.W."/>
            <person name="Gilbert J.A."/>
            <person name="Hentschel U."/>
            <person name="Steindler L."/>
        </authorList>
    </citation>
    <scope>NUCLEOTIDE SEQUENCE [LARGE SCALE GENOMIC DNA]</scope>
    <source>
        <strain evidence="2">SP3</strain>
    </source>
</reference>
<dbReference type="PATRIC" id="fig|1604020.3.peg.1834"/>
<dbReference type="AlphaFoldDB" id="A0A0G2HND8"/>
<gene>
    <name evidence="2" type="ORF">TE42_01970</name>
</gene>
<protein>
    <submittedName>
        <fullName evidence="2">Uncharacterized protein</fullName>
    </submittedName>
</protein>
<organism evidence="2 3">
    <name type="scientific">Candidatus Synechococcus spongiarum SP3</name>
    <dbReference type="NCBI Taxonomy" id="1604020"/>
    <lineage>
        <taxon>Bacteria</taxon>
        <taxon>Bacillati</taxon>
        <taxon>Cyanobacteriota</taxon>
        <taxon>Cyanophyceae</taxon>
        <taxon>Synechococcales</taxon>
        <taxon>Synechococcaceae</taxon>
        <taxon>Synechococcus</taxon>
    </lineage>
</organism>
<comment type="caution">
    <text evidence="2">The sequence shown here is derived from an EMBL/GenBank/DDBJ whole genome shotgun (WGS) entry which is preliminary data.</text>
</comment>
<dbReference type="EMBL" id="JXQG01000006">
    <property type="protein sequence ID" value="KKZ13039.1"/>
    <property type="molecule type" value="Genomic_DNA"/>
</dbReference>
<name>A0A0G2HND8_9SYNE</name>
<dbReference type="Proteomes" id="UP000035067">
    <property type="component" value="Unassembled WGS sequence"/>
</dbReference>
<evidence type="ECO:0000256" key="1">
    <source>
        <dbReference type="SAM" id="MobiDB-lite"/>
    </source>
</evidence>
<accession>A0A0G2HND8</accession>
<feature type="region of interest" description="Disordered" evidence="1">
    <location>
        <begin position="1"/>
        <end position="21"/>
    </location>
</feature>
<sequence>MVNSEVTWLDKGNPGPTQHSSVASLVCGPWLPPVLIAMPRKSRGHGERDFATPCIVTMDVDKSVQEAA</sequence>
<evidence type="ECO:0000313" key="3">
    <source>
        <dbReference type="Proteomes" id="UP000035067"/>
    </source>
</evidence>
<evidence type="ECO:0000313" key="2">
    <source>
        <dbReference type="EMBL" id="KKZ13039.1"/>
    </source>
</evidence>
<proteinExistence type="predicted"/>